<keyword evidence="6 8" id="KW-0012">Acyltransferase</keyword>
<accession>A0A3B1DII5</accession>
<dbReference type="PANTHER" id="PTHR43480">
    <property type="entry name" value="ACYL-[ACYL-CARRIER-PROTEIN]--UDP-N-ACETYLGLUCOSAMINE O-ACYLTRANSFERASE"/>
    <property type="match status" value="1"/>
</dbReference>
<dbReference type="InterPro" id="IPR010137">
    <property type="entry name" value="Lipid_A_LpxA"/>
</dbReference>
<dbReference type="AlphaFoldDB" id="A0A3B1DII5"/>
<dbReference type="GO" id="GO:0008780">
    <property type="term" value="F:acyl-[acyl-carrier-protein]-UDP-N-acetylglucosamine O-acyltransferase activity"/>
    <property type="evidence" value="ECO:0007669"/>
    <property type="project" value="UniProtKB-EC"/>
</dbReference>
<proteinExistence type="predicted"/>
<sequence length="288" mass="31192">MATQIHHLSDVDPRAELGNNVIIGPFCTVGPHVTIGDETELISHVAMVAHTTIGKRNRFFQNAVVGGEPQDVSFQGSGTKLVIGNDNLFREGVTINIGAEKEDHTTRIGNNNLFMGNSHIAHNCHIHNNVILVNGAALGGHVHMHDGAIISANTVVHHFSTIGTLAFISGGCRVPHDVLPYMLAAGSDNPTVKTINIVGMRRAGISEEAIKTVKKIHKLLYRKHIKAKEIRNIITEQNSGALPQEVITLLDAAENQMKGKFGRAREAVRNIQIAPTPEENKHSSRKAA</sequence>
<dbReference type="EMBL" id="UOGL01000449">
    <property type="protein sequence ID" value="VAX40502.1"/>
    <property type="molecule type" value="Genomic_DNA"/>
</dbReference>
<dbReference type="InterPro" id="IPR037157">
    <property type="entry name" value="Acetyltransf_C_sf"/>
</dbReference>
<evidence type="ECO:0000256" key="3">
    <source>
        <dbReference type="ARBA" id="ARBA00022556"/>
    </source>
</evidence>
<name>A0A3B1DII5_9ZZZZ</name>
<evidence type="ECO:0000259" key="7">
    <source>
        <dbReference type="Pfam" id="PF13720"/>
    </source>
</evidence>
<evidence type="ECO:0000256" key="4">
    <source>
        <dbReference type="ARBA" id="ARBA00022679"/>
    </source>
</evidence>
<keyword evidence="4 8" id="KW-0808">Transferase</keyword>
<keyword evidence="3" id="KW-0441">Lipid A biosynthesis</keyword>
<keyword evidence="2" id="KW-0444">Lipid biosynthesis</keyword>
<dbReference type="Pfam" id="PF00132">
    <property type="entry name" value="Hexapep"/>
    <property type="match status" value="2"/>
</dbReference>
<keyword evidence="5" id="KW-0443">Lipid metabolism</keyword>
<dbReference type="Pfam" id="PF13720">
    <property type="entry name" value="Acetyltransf_11"/>
    <property type="match status" value="1"/>
</dbReference>
<evidence type="ECO:0000256" key="5">
    <source>
        <dbReference type="ARBA" id="ARBA00023098"/>
    </source>
</evidence>
<dbReference type="InterPro" id="IPR029098">
    <property type="entry name" value="Acetyltransf_C"/>
</dbReference>
<gene>
    <name evidence="8" type="ORF">MNBD_PLANCTO02-361</name>
</gene>
<organism evidence="8">
    <name type="scientific">hydrothermal vent metagenome</name>
    <dbReference type="NCBI Taxonomy" id="652676"/>
    <lineage>
        <taxon>unclassified sequences</taxon>
        <taxon>metagenomes</taxon>
        <taxon>ecological metagenomes</taxon>
    </lineage>
</organism>
<evidence type="ECO:0000256" key="6">
    <source>
        <dbReference type="ARBA" id="ARBA00023315"/>
    </source>
</evidence>
<evidence type="ECO:0000256" key="1">
    <source>
        <dbReference type="ARBA" id="ARBA00022490"/>
    </source>
</evidence>
<protein>
    <submittedName>
        <fullName evidence="8">Acyl-[acyl-carrier-protein]--UDP-N-acetylglucosamine O-acyltransferase</fullName>
        <ecNumber evidence="8">2.3.1.129</ecNumber>
    </submittedName>
</protein>
<dbReference type="InterPro" id="IPR001451">
    <property type="entry name" value="Hexapep"/>
</dbReference>
<dbReference type="EC" id="2.3.1.129" evidence="8"/>
<feature type="domain" description="UDP N-acetylglucosamine O-acyltransferase C-terminal" evidence="7">
    <location>
        <begin position="177"/>
        <end position="258"/>
    </location>
</feature>
<dbReference type="NCBIfam" id="TIGR01852">
    <property type="entry name" value="lipid_A_lpxA"/>
    <property type="match status" value="1"/>
</dbReference>
<dbReference type="Gene3D" id="1.20.1180.10">
    <property type="entry name" value="Udp N-acetylglucosamine O-acyltransferase, C-terminal domain"/>
    <property type="match status" value="1"/>
</dbReference>
<evidence type="ECO:0000313" key="8">
    <source>
        <dbReference type="EMBL" id="VAX40502.1"/>
    </source>
</evidence>
<dbReference type="PROSITE" id="PS00101">
    <property type="entry name" value="HEXAPEP_TRANSFERASES"/>
    <property type="match status" value="1"/>
</dbReference>
<dbReference type="NCBIfam" id="NF003657">
    <property type="entry name" value="PRK05289.1"/>
    <property type="match status" value="1"/>
</dbReference>
<dbReference type="Gene3D" id="2.160.10.10">
    <property type="entry name" value="Hexapeptide repeat proteins"/>
    <property type="match status" value="1"/>
</dbReference>
<dbReference type="PANTHER" id="PTHR43480:SF1">
    <property type="entry name" value="ACYL-[ACYL-CARRIER-PROTEIN]--UDP-N-ACETYLGLUCOSAMINE O-ACYLTRANSFERASE, MITOCHONDRIAL-RELATED"/>
    <property type="match status" value="1"/>
</dbReference>
<dbReference type="PIRSF" id="PIRSF000456">
    <property type="entry name" value="UDP-GlcNAc_acltr"/>
    <property type="match status" value="1"/>
</dbReference>
<dbReference type="InterPro" id="IPR018357">
    <property type="entry name" value="Hexapep_transf_CS"/>
</dbReference>
<dbReference type="SUPFAM" id="SSF51161">
    <property type="entry name" value="Trimeric LpxA-like enzymes"/>
    <property type="match status" value="1"/>
</dbReference>
<reference evidence="8" key="1">
    <citation type="submission" date="2018-06" db="EMBL/GenBank/DDBJ databases">
        <authorList>
            <person name="Zhirakovskaya E."/>
        </authorList>
    </citation>
    <scope>NUCLEOTIDE SEQUENCE</scope>
</reference>
<evidence type="ECO:0000256" key="2">
    <source>
        <dbReference type="ARBA" id="ARBA00022516"/>
    </source>
</evidence>
<keyword evidence="1" id="KW-0963">Cytoplasm</keyword>
<dbReference type="GO" id="GO:0009245">
    <property type="term" value="P:lipid A biosynthetic process"/>
    <property type="evidence" value="ECO:0007669"/>
    <property type="project" value="UniProtKB-KW"/>
</dbReference>
<dbReference type="InterPro" id="IPR011004">
    <property type="entry name" value="Trimer_LpxA-like_sf"/>
</dbReference>
<dbReference type="GO" id="GO:0016020">
    <property type="term" value="C:membrane"/>
    <property type="evidence" value="ECO:0007669"/>
    <property type="project" value="GOC"/>
</dbReference>